<keyword evidence="5" id="KW-1185">Reference proteome</keyword>
<dbReference type="Proteomes" id="UP001230188">
    <property type="component" value="Unassembled WGS sequence"/>
</dbReference>
<name>A0AAD7UD88_9STRA</name>
<feature type="region of interest" description="Disordered" evidence="1">
    <location>
        <begin position="796"/>
        <end position="816"/>
    </location>
</feature>
<keyword evidence="2" id="KW-0812">Transmembrane</keyword>
<dbReference type="EMBL" id="JAQMWT010000362">
    <property type="protein sequence ID" value="KAJ8602960.1"/>
    <property type="molecule type" value="Genomic_DNA"/>
</dbReference>
<organism evidence="4 5">
    <name type="scientific">Chrysophaeum taylorii</name>
    <dbReference type="NCBI Taxonomy" id="2483200"/>
    <lineage>
        <taxon>Eukaryota</taxon>
        <taxon>Sar</taxon>
        <taxon>Stramenopiles</taxon>
        <taxon>Ochrophyta</taxon>
        <taxon>Pelagophyceae</taxon>
        <taxon>Pelagomonadales</taxon>
        <taxon>Pelagomonadaceae</taxon>
        <taxon>Chrysophaeum</taxon>
    </lineage>
</organism>
<dbReference type="InterPro" id="IPR013320">
    <property type="entry name" value="ConA-like_dom_sf"/>
</dbReference>
<feature type="transmembrane region" description="Helical" evidence="2">
    <location>
        <begin position="823"/>
        <end position="844"/>
    </location>
</feature>
<dbReference type="InterPro" id="IPR020864">
    <property type="entry name" value="MACPF"/>
</dbReference>
<dbReference type="Pfam" id="PF01823">
    <property type="entry name" value="MACPF"/>
    <property type="match status" value="1"/>
</dbReference>
<evidence type="ECO:0000259" key="3">
    <source>
        <dbReference type="Pfam" id="PF01823"/>
    </source>
</evidence>
<evidence type="ECO:0000256" key="2">
    <source>
        <dbReference type="SAM" id="Phobius"/>
    </source>
</evidence>
<accession>A0AAD7UD88</accession>
<dbReference type="AlphaFoldDB" id="A0AAD7UD88"/>
<protein>
    <recommendedName>
        <fullName evidence="3">MACPF domain-containing protein</fullName>
    </recommendedName>
</protein>
<feature type="region of interest" description="Disordered" evidence="1">
    <location>
        <begin position="348"/>
        <end position="440"/>
    </location>
</feature>
<sequence>MARTTTAGCKYSTVELSPGGDAVIDGETLVLTTATNYEYGFASATLTSIALVLRLSYYCGDGSGADGIGISFGDANDGTNYWGFRSGLTVKLCEYCDNGWLMLDWNNHIVHGPVGTADKYCDGTWHNISVALEATSVNVWLDGVRVFDDAIIADLSTRGEFFRISAWTGSRNNNHWVRDVDVLACESDTFSPTASPAPTASVAPTKAPTRCEQSSEWDRHELVAPVELIGDAELDGGVVRLTRTEDYQSGTAVFELPVAADGLVESLSLVFLYYCGGLDDGGDGTGVSLGDPEETGIWGSTTGLLVKLCEYGSCAGVSISWENAEILAPVGSSDLFCDATWHERASNSVADDGADHRGTIGGADNSGTTDNGTNNDDDVANDGGAHDGTDAIPYHDFEASGLDDVKPDDRRNDDVNQNNDGHPDDKLSYNSRTNDDRADNCLPVDVFSDDDDKDTGSFNLHAKHVPFDAASSTAWTCADPTGANDAYSCGAHTELCLPSWDLLGRGYNVLKDEVVGRAYALSRGGGTRPIDGKEYAVPPEVDVFETSTTSSKAGVYSNMVDYLRGRSVLDGVDGALGGLLLESSATTNAVAQAMERGLLAYDILRYQVHLRYAVHSAACSNHLVARLEILPTSIDGNFEAFEDLFETYGTHVVVGALLGGSLGYDENIPCDDDDDDPADALLKRVDAFDYASGYSSSEEAAYVIDRNDIAVAGGDSGIFRRSGWDAWVDTISTGRTAVLSYSLVPMWRLVANSRRREAIYEATRRYVTNSADARVQFLCATASTCATLEIAKSENPESASSSSAASSKNAKGSSSSSDTTALVALYFLVAIVALILFAMLGVYCRQNFSRHDAPHWHPRSDATVSFACVLEDEPTNAKMPSKGPQTEEDDGICVAIAL</sequence>
<keyword evidence="2" id="KW-0472">Membrane</keyword>
<reference evidence="4" key="1">
    <citation type="submission" date="2023-01" db="EMBL/GenBank/DDBJ databases">
        <title>Metagenome sequencing of chrysophaentin producing Chrysophaeum taylorii.</title>
        <authorList>
            <person name="Davison J."/>
            <person name="Bewley C."/>
        </authorList>
    </citation>
    <scope>NUCLEOTIDE SEQUENCE</scope>
    <source>
        <strain evidence="4">NIES-1699</strain>
    </source>
</reference>
<evidence type="ECO:0000256" key="1">
    <source>
        <dbReference type="SAM" id="MobiDB-lite"/>
    </source>
</evidence>
<dbReference type="SUPFAM" id="SSF49899">
    <property type="entry name" value="Concanavalin A-like lectins/glucanases"/>
    <property type="match status" value="1"/>
</dbReference>
<evidence type="ECO:0000313" key="4">
    <source>
        <dbReference type="EMBL" id="KAJ8602960.1"/>
    </source>
</evidence>
<feature type="compositionally biased region" description="Basic and acidic residues" evidence="1">
    <location>
        <begin position="384"/>
        <end position="414"/>
    </location>
</feature>
<gene>
    <name evidence="4" type="ORF">CTAYLR_001560</name>
</gene>
<feature type="compositionally biased region" description="Low complexity" evidence="1">
    <location>
        <begin position="362"/>
        <end position="374"/>
    </location>
</feature>
<feature type="compositionally biased region" description="Low complexity" evidence="1">
    <location>
        <begin position="194"/>
        <end position="208"/>
    </location>
</feature>
<feature type="compositionally biased region" description="Basic and acidic residues" evidence="1">
    <location>
        <begin position="421"/>
        <end position="439"/>
    </location>
</feature>
<comment type="caution">
    <text evidence="4">The sequence shown here is derived from an EMBL/GenBank/DDBJ whole genome shotgun (WGS) entry which is preliminary data.</text>
</comment>
<evidence type="ECO:0000313" key="5">
    <source>
        <dbReference type="Proteomes" id="UP001230188"/>
    </source>
</evidence>
<feature type="domain" description="MACPF" evidence="3">
    <location>
        <begin position="605"/>
        <end position="766"/>
    </location>
</feature>
<proteinExistence type="predicted"/>
<feature type="region of interest" description="Disordered" evidence="1">
    <location>
        <begin position="194"/>
        <end position="214"/>
    </location>
</feature>
<keyword evidence="2" id="KW-1133">Transmembrane helix</keyword>